<name>A0A1J1HN96_9DIPT</name>
<sequence>MQKSKRHSYPEIVVGLSQQEILIRLMSQSEVLRNIQRKRKMSPKWAIKFIQDLQGLLFPMF</sequence>
<organism evidence="1 2">
    <name type="scientific">Clunio marinus</name>
    <dbReference type="NCBI Taxonomy" id="568069"/>
    <lineage>
        <taxon>Eukaryota</taxon>
        <taxon>Metazoa</taxon>
        <taxon>Ecdysozoa</taxon>
        <taxon>Arthropoda</taxon>
        <taxon>Hexapoda</taxon>
        <taxon>Insecta</taxon>
        <taxon>Pterygota</taxon>
        <taxon>Neoptera</taxon>
        <taxon>Endopterygota</taxon>
        <taxon>Diptera</taxon>
        <taxon>Nematocera</taxon>
        <taxon>Chironomoidea</taxon>
        <taxon>Chironomidae</taxon>
        <taxon>Clunio</taxon>
    </lineage>
</organism>
<dbReference type="Proteomes" id="UP000183832">
    <property type="component" value="Unassembled WGS sequence"/>
</dbReference>
<proteinExistence type="predicted"/>
<dbReference type="AlphaFoldDB" id="A0A1J1HN96"/>
<protein>
    <submittedName>
        <fullName evidence="1">CLUMA_CG003357, isoform A</fullName>
    </submittedName>
</protein>
<accession>A0A1J1HN96</accession>
<gene>
    <name evidence="1" type="ORF">CLUMA_CG003357</name>
</gene>
<reference evidence="1 2" key="1">
    <citation type="submission" date="2015-04" db="EMBL/GenBank/DDBJ databases">
        <authorList>
            <person name="Syromyatnikov M.Y."/>
            <person name="Popov V.N."/>
        </authorList>
    </citation>
    <scope>NUCLEOTIDE SEQUENCE [LARGE SCALE GENOMIC DNA]</scope>
</reference>
<dbReference type="EMBL" id="CVRI01000013">
    <property type="protein sequence ID" value="CRK89527.1"/>
    <property type="molecule type" value="Genomic_DNA"/>
</dbReference>
<evidence type="ECO:0000313" key="2">
    <source>
        <dbReference type="Proteomes" id="UP000183832"/>
    </source>
</evidence>
<keyword evidence="2" id="KW-1185">Reference proteome</keyword>
<evidence type="ECO:0000313" key="1">
    <source>
        <dbReference type="EMBL" id="CRK89527.1"/>
    </source>
</evidence>